<keyword evidence="3" id="KW-1185">Reference proteome</keyword>
<dbReference type="AlphaFoldDB" id="A0A3N4VR15"/>
<dbReference type="EMBL" id="RKQN01000002">
    <property type="protein sequence ID" value="RPE79487.1"/>
    <property type="molecule type" value="Genomic_DNA"/>
</dbReference>
<accession>A0A3N4VR15</accession>
<dbReference type="InterPro" id="IPR021381">
    <property type="entry name" value="DUF3011"/>
</dbReference>
<comment type="caution">
    <text evidence="2">The sequence shown here is derived from an EMBL/GenBank/DDBJ whole genome shotgun (WGS) entry which is preliminary data.</text>
</comment>
<dbReference type="RefSeq" id="WP_123769685.1">
    <property type="nucleotide sequence ID" value="NZ_RKQN01000002.1"/>
</dbReference>
<evidence type="ECO:0000313" key="3">
    <source>
        <dbReference type="Proteomes" id="UP000269708"/>
    </source>
</evidence>
<sequence length="143" mass="15122">MPRPPKRAHWAWCLMLLSMPAAAHLGASGPGADRPRAAPGRAAVLLADASRAGMRIGLRLVAAEPAPQALPRPAELDFPASPNAVLCDGTGGYRECRTPFPGPVRLSREVGSARCVEDATWGWREGAVWVDRGCGAVFQRSDG</sequence>
<dbReference type="Pfam" id="PF11218">
    <property type="entry name" value="DUF3011"/>
    <property type="match status" value="1"/>
</dbReference>
<reference evidence="2 3" key="1">
    <citation type="submission" date="2018-11" db="EMBL/GenBank/DDBJ databases">
        <title>Genomic Encyclopedia of Type Strains, Phase IV (KMG-IV): sequencing the most valuable type-strain genomes for metagenomic binning, comparative biology and taxonomic classification.</title>
        <authorList>
            <person name="Goeker M."/>
        </authorList>
    </citation>
    <scope>NUCLEOTIDE SEQUENCE [LARGE SCALE GENOMIC DNA]</scope>
    <source>
        <strain evidence="2 3">DSM 25623</strain>
    </source>
</reference>
<evidence type="ECO:0000256" key="1">
    <source>
        <dbReference type="SAM" id="SignalP"/>
    </source>
</evidence>
<protein>
    <submittedName>
        <fullName evidence="2">DUF3011 family protein</fullName>
    </submittedName>
</protein>
<feature type="signal peptide" evidence="1">
    <location>
        <begin position="1"/>
        <end position="23"/>
    </location>
</feature>
<name>A0A3N4VR15_9GAMM</name>
<dbReference type="Proteomes" id="UP000269708">
    <property type="component" value="Unassembled WGS sequence"/>
</dbReference>
<gene>
    <name evidence="2" type="ORF">EDC50_1306</name>
</gene>
<organism evidence="2 3">
    <name type="scientific">Vulcaniibacterium tengchongense</name>
    <dbReference type="NCBI Taxonomy" id="1273429"/>
    <lineage>
        <taxon>Bacteria</taxon>
        <taxon>Pseudomonadati</taxon>
        <taxon>Pseudomonadota</taxon>
        <taxon>Gammaproteobacteria</taxon>
        <taxon>Lysobacterales</taxon>
        <taxon>Lysobacteraceae</taxon>
        <taxon>Vulcaniibacterium</taxon>
    </lineage>
</organism>
<proteinExistence type="predicted"/>
<dbReference type="OrthoDB" id="8372029at2"/>
<feature type="chain" id="PRO_5017927796" evidence="1">
    <location>
        <begin position="24"/>
        <end position="143"/>
    </location>
</feature>
<keyword evidence="1" id="KW-0732">Signal</keyword>
<evidence type="ECO:0000313" key="2">
    <source>
        <dbReference type="EMBL" id="RPE79487.1"/>
    </source>
</evidence>